<organism evidence="1 2">
    <name type="scientific">Tanacetum coccineum</name>
    <dbReference type="NCBI Taxonomy" id="301880"/>
    <lineage>
        <taxon>Eukaryota</taxon>
        <taxon>Viridiplantae</taxon>
        <taxon>Streptophyta</taxon>
        <taxon>Embryophyta</taxon>
        <taxon>Tracheophyta</taxon>
        <taxon>Spermatophyta</taxon>
        <taxon>Magnoliopsida</taxon>
        <taxon>eudicotyledons</taxon>
        <taxon>Gunneridae</taxon>
        <taxon>Pentapetalae</taxon>
        <taxon>asterids</taxon>
        <taxon>campanulids</taxon>
        <taxon>Asterales</taxon>
        <taxon>Asteraceae</taxon>
        <taxon>Asteroideae</taxon>
        <taxon>Anthemideae</taxon>
        <taxon>Anthemidinae</taxon>
        <taxon>Tanacetum</taxon>
    </lineage>
</organism>
<reference evidence="1" key="2">
    <citation type="submission" date="2022-01" db="EMBL/GenBank/DDBJ databases">
        <authorList>
            <person name="Yamashiro T."/>
            <person name="Shiraishi A."/>
            <person name="Satake H."/>
            <person name="Nakayama K."/>
        </authorList>
    </citation>
    <scope>NUCLEOTIDE SEQUENCE</scope>
</reference>
<dbReference type="SUPFAM" id="SSF54928">
    <property type="entry name" value="RNA-binding domain, RBD"/>
    <property type="match status" value="1"/>
</dbReference>
<reference evidence="1" key="1">
    <citation type="journal article" date="2022" name="Int. J. Mol. Sci.">
        <title>Draft Genome of Tanacetum Coccineum: Genomic Comparison of Closely Related Tanacetum-Family Plants.</title>
        <authorList>
            <person name="Yamashiro T."/>
            <person name="Shiraishi A."/>
            <person name="Nakayama K."/>
            <person name="Satake H."/>
        </authorList>
    </citation>
    <scope>NUCLEOTIDE SEQUENCE</scope>
</reference>
<comment type="caution">
    <text evidence="1">The sequence shown here is derived from an EMBL/GenBank/DDBJ whole genome shotgun (WGS) entry which is preliminary data.</text>
</comment>
<name>A0ABQ4ZN52_9ASTR</name>
<dbReference type="EMBL" id="BQNB010011410">
    <property type="protein sequence ID" value="GJS90203.1"/>
    <property type="molecule type" value="Genomic_DNA"/>
</dbReference>
<accession>A0ABQ4ZN52</accession>
<gene>
    <name evidence="1" type="ORF">Tco_0772839</name>
</gene>
<protein>
    <submittedName>
        <fullName evidence="1">Serine/arginine-rich SC35-like splicing factor SCL30A isoform X2</fullName>
    </submittedName>
</protein>
<dbReference type="InterPro" id="IPR035979">
    <property type="entry name" value="RBD_domain_sf"/>
</dbReference>
<sequence>MSAALPVIYARAYVVVPELVGKFTTISWEPRGFGFVQFLGTADAAEAKYQMDFQFLRLSAECCLCRGRTPRSQLHYEG</sequence>
<keyword evidence="2" id="KW-1185">Reference proteome</keyword>
<dbReference type="Proteomes" id="UP001151760">
    <property type="component" value="Unassembled WGS sequence"/>
</dbReference>
<evidence type="ECO:0000313" key="2">
    <source>
        <dbReference type="Proteomes" id="UP001151760"/>
    </source>
</evidence>
<proteinExistence type="predicted"/>
<evidence type="ECO:0000313" key="1">
    <source>
        <dbReference type="EMBL" id="GJS90203.1"/>
    </source>
</evidence>